<dbReference type="PIRSF" id="PIRSF006060">
    <property type="entry name" value="AA_transporter"/>
    <property type="match status" value="1"/>
</dbReference>
<feature type="transmembrane region" description="Helical" evidence="5">
    <location>
        <begin position="276"/>
        <end position="295"/>
    </location>
</feature>
<evidence type="ECO:0000313" key="6">
    <source>
        <dbReference type="EMBL" id="WKN38039.1"/>
    </source>
</evidence>
<feature type="transmembrane region" description="Helical" evidence="5">
    <location>
        <begin position="225"/>
        <end position="245"/>
    </location>
</feature>
<feature type="transmembrane region" description="Helical" evidence="5">
    <location>
        <begin position="152"/>
        <end position="171"/>
    </location>
</feature>
<dbReference type="EMBL" id="CP120682">
    <property type="protein sequence ID" value="WKN38039.1"/>
    <property type="molecule type" value="Genomic_DNA"/>
</dbReference>
<keyword evidence="2 5" id="KW-0812">Transmembrane</keyword>
<feature type="transmembrane region" description="Helical" evidence="5">
    <location>
        <begin position="378"/>
        <end position="399"/>
    </location>
</feature>
<feature type="transmembrane region" description="Helical" evidence="5">
    <location>
        <begin position="40"/>
        <end position="63"/>
    </location>
</feature>
<feature type="transmembrane region" description="Helical" evidence="5">
    <location>
        <begin position="121"/>
        <end position="140"/>
    </location>
</feature>
<reference evidence="6" key="2">
    <citation type="journal article" date="2024" name="Antonie Van Leeuwenhoek">
        <title>Roseihalotalea indica gen. nov., sp. nov., a halophilic Bacteroidetes from mesopelagic Southwest Indian Ocean with higher carbohydrate metabolic potential.</title>
        <authorList>
            <person name="Chen B."/>
            <person name="Zhang M."/>
            <person name="Lin D."/>
            <person name="Ye J."/>
            <person name="Tang K."/>
        </authorList>
    </citation>
    <scope>NUCLEOTIDE SEQUENCE</scope>
    <source>
        <strain evidence="6">TK19036</strain>
    </source>
</reference>
<reference evidence="6" key="1">
    <citation type="journal article" date="2023" name="Comput. Struct. Biotechnol. J.">
        <title>Discovery of a novel marine Bacteroidetes with a rich repertoire of carbohydrate-active enzymes.</title>
        <authorList>
            <person name="Chen B."/>
            <person name="Liu G."/>
            <person name="Chen Q."/>
            <person name="Wang H."/>
            <person name="Liu L."/>
            <person name="Tang K."/>
        </authorList>
    </citation>
    <scope>NUCLEOTIDE SEQUENCE</scope>
    <source>
        <strain evidence="6">TK19036</strain>
    </source>
</reference>
<dbReference type="PANTHER" id="PTHR11785:SF512">
    <property type="entry name" value="SOBREMESA, ISOFORM B"/>
    <property type="match status" value="1"/>
</dbReference>
<keyword evidence="4 5" id="KW-0472">Membrane</keyword>
<dbReference type="AlphaFoldDB" id="A0AA49GU49"/>
<feature type="transmembrane region" description="Helical" evidence="5">
    <location>
        <begin position="316"/>
        <end position="339"/>
    </location>
</feature>
<evidence type="ECO:0000256" key="1">
    <source>
        <dbReference type="ARBA" id="ARBA00004141"/>
    </source>
</evidence>
<feature type="transmembrane region" description="Helical" evidence="5">
    <location>
        <begin position="84"/>
        <end position="109"/>
    </location>
</feature>
<dbReference type="GO" id="GO:0015179">
    <property type="term" value="F:L-amino acid transmembrane transporter activity"/>
    <property type="evidence" value="ECO:0007669"/>
    <property type="project" value="TreeGrafter"/>
</dbReference>
<dbReference type="GO" id="GO:0016020">
    <property type="term" value="C:membrane"/>
    <property type="evidence" value="ECO:0007669"/>
    <property type="project" value="UniProtKB-SubCell"/>
</dbReference>
<evidence type="ECO:0000256" key="2">
    <source>
        <dbReference type="ARBA" id="ARBA00022692"/>
    </source>
</evidence>
<feature type="transmembrane region" description="Helical" evidence="5">
    <location>
        <begin position="345"/>
        <end position="366"/>
    </location>
</feature>
<proteinExistence type="predicted"/>
<gene>
    <name evidence="6" type="ORF">K4G66_04870</name>
</gene>
<dbReference type="Pfam" id="PF13520">
    <property type="entry name" value="AA_permease_2"/>
    <property type="match status" value="1"/>
</dbReference>
<dbReference type="InterPro" id="IPR050598">
    <property type="entry name" value="AminoAcid_Transporter"/>
</dbReference>
<keyword evidence="3 5" id="KW-1133">Transmembrane helix</keyword>
<comment type="subcellular location">
    <subcellularLocation>
        <location evidence="1">Membrane</location>
        <topology evidence="1">Multi-pass membrane protein</topology>
    </subcellularLocation>
</comment>
<dbReference type="InterPro" id="IPR002293">
    <property type="entry name" value="AA/rel_permease1"/>
</dbReference>
<feature type="transmembrane region" description="Helical" evidence="5">
    <location>
        <begin position="12"/>
        <end position="34"/>
    </location>
</feature>
<feature type="transmembrane region" description="Helical" evidence="5">
    <location>
        <begin position="405"/>
        <end position="422"/>
    </location>
</feature>
<sequence length="429" mass="47041">MKTDTKISWKTAMALVIANMIGTGVFTSLGYQLLDVHSTISIILLWLIGGMLALFGAFSFAQLGTHFKESGGDYIYLSRVFHPILGYLTSWASLVVGFSAPVSLAAIAMTQYLAPFGVEGSNSLAIGIIVLVGLMHSFSIRHSERFQNSTTMLKVAFVLVLIGVGLAYSPAVPTNAIAYQRSWTEEITTSGFAVSLVYVTFAYTGWNAAAYIVEEIRDVRQNLPKALIGGTLFVTIVYVLLQLVFLKHASFEQLEGKVEVATISFSNLLGTGGSRWVSFFIAVQLIATISGYIWIGSRVTHAMAKEHSLWKSLRPLNALGIPVRTIWLHVAISIILTLTGTFEQILLYTGFILQLMGTLAVASVLFVKKSSTSYRSPLYPYAQYIFIAFSAWILIYTLYDQPVESLIGLGIIAMGLVTYFFNKPEAPAR</sequence>
<evidence type="ECO:0000256" key="4">
    <source>
        <dbReference type="ARBA" id="ARBA00023136"/>
    </source>
</evidence>
<accession>A0AA49GU49</accession>
<protein>
    <submittedName>
        <fullName evidence="6">Amino acid permease</fullName>
    </submittedName>
</protein>
<dbReference type="PANTHER" id="PTHR11785">
    <property type="entry name" value="AMINO ACID TRANSPORTER"/>
    <property type="match status" value="1"/>
</dbReference>
<evidence type="ECO:0000256" key="5">
    <source>
        <dbReference type="SAM" id="Phobius"/>
    </source>
</evidence>
<organism evidence="6">
    <name type="scientific">Roseihalotalea indica</name>
    <dbReference type="NCBI Taxonomy" id="2867963"/>
    <lineage>
        <taxon>Bacteria</taxon>
        <taxon>Pseudomonadati</taxon>
        <taxon>Bacteroidota</taxon>
        <taxon>Cytophagia</taxon>
        <taxon>Cytophagales</taxon>
        <taxon>Catalimonadaceae</taxon>
        <taxon>Roseihalotalea</taxon>
    </lineage>
</organism>
<evidence type="ECO:0000256" key="3">
    <source>
        <dbReference type="ARBA" id="ARBA00022989"/>
    </source>
</evidence>
<dbReference type="Gene3D" id="1.20.1740.10">
    <property type="entry name" value="Amino acid/polyamine transporter I"/>
    <property type="match status" value="1"/>
</dbReference>
<name>A0AA49GU49_9BACT</name>
<feature type="transmembrane region" description="Helical" evidence="5">
    <location>
        <begin position="191"/>
        <end position="213"/>
    </location>
</feature>